<dbReference type="EMBL" id="JBHPBY010000205">
    <property type="protein sequence ID" value="MFC1851592.1"/>
    <property type="molecule type" value="Genomic_DNA"/>
</dbReference>
<dbReference type="NCBIfam" id="TIGR02532">
    <property type="entry name" value="IV_pilin_GFxxxE"/>
    <property type="match status" value="1"/>
</dbReference>
<accession>A0ABV6YZG3</accession>
<dbReference type="PROSITE" id="PS00409">
    <property type="entry name" value="PROKAR_NTER_METHYL"/>
    <property type="match status" value="1"/>
</dbReference>
<dbReference type="InterPro" id="IPR045584">
    <property type="entry name" value="Pilin-like"/>
</dbReference>
<keyword evidence="1" id="KW-1133">Transmembrane helix</keyword>
<dbReference type="Pfam" id="PF07963">
    <property type="entry name" value="N_methyl"/>
    <property type="match status" value="1"/>
</dbReference>
<sequence length="257" mass="29370">MNCSKRKKENFSAGFTLLEVVVSMTILSMILAIIYSAFHLGHRAWERGERDIEFNQRLRIGLSFLVGDIASAYNYRMRVSNQWISLFLGKPDKLLFVSSLATHLTRRPEIGLHHISYFVQESSASQSGGLVREEFPITNGEPFEEESGETIMILPWVEEIYFEYLYRKPLHQSELLSDVEEEWVEFWGGVSGDSVDDLRLALHPGMDPNISRASRRFLPTAVRITLTFSQDQDDYSSKEPITMEPIVVPIGASGLYR</sequence>
<evidence type="ECO:0000256" key="1">
    <source>
        <dbReference type="SAM" id="Phobius"/>
    </source>
</evidence>
<feature type="transmembrane region" description="Helical" evidence="1">
    <location>
        <begin position="12"/>
        <end position="38"/>
    </location>
</feature>
<dbReference type="SUPFAM" id="SSF54523">
    <property type="entry name" value="Pili subunits"/>
    <property type="match status" value="1"/>
</dbReference>
<evidence type="ECO:0000313" key="2">
    <source>
        <dbReference type="EMBL" id="MFC1851592.1"/>
    </source>
</evidence>
<comment type="caution">
    <text evidence="2">The sequence shown here is derived from an EMBL/GenBank/DDBJ whole genome shotgun (WGS) entry which is preliminary data.</text>
</comment>
<keyword evidence="1" id="KW-0812">Transmembrane</keyword>
<protein>
    <submittedName>
        <fullName evidence="2">Type II secretion system protein J</fullName>
    </submittedName>
</protein>
<keyword evidence="1" id="KW-0472">Membrane</keyword>
<evidence type="ECO:0000313" key="3">
    <source>
        <dbReference type="Proteomes" id="UP001594351"/>
    </source>
</evidence>
<keyword evidence="3" id="KW-1185">Reference proteome</keyword>
<reference evidence="2 3" key="1">
    <citation type="submission" date="2024-09" db="EMBL/GenBank/DDBJ databases">
        <title>Laminarin stimulates single cell rates of sulfate reduction while oxygen inhibits transcriptomic activity in coastal marine sediment.</title>
        <authorList>
            <person name="Lindsay M."/>
            <person name="Orcutt B."/>
            <person name="Emerson D."/>
            <person name="Stepanauskas R."/>
            <person name="D'Angelo T."/>
        </authorList>
    </citation>
    <scope>NUCLEOTIDE SEQUENCE [LARGE SCALE GENOMIC DNA]</scope>
    <source>
        <strain evidence="2">SAG AM-311-K15</strain>
    </source>
</reference>
<proteinExistence type="predicted"/>
<dbReference type="InterPro" id="IPR012902">
    <property type="entry name" value="N_methyl_site"/>
</dbReference>
<dbReference type="Proteomes" id="UP001594351">
    <property type="component" value="Unassembled WGS sequence"/>
</dbReference>
<gene>
    <name evidence="2" type="ORF">ACFL27_15485</name>
</gene>
<name>A0ABV6YZG3_UNCC1</name>
<organism evidence="2 3">
    <name type="scientific">candidate division CSSED10-310 bacterium</name>
    <dbReference type="NCBI Taxonomy" id="2855610"/>
    <lineage>
        <taxon>Bacteria</taxon>
        <taxon>Bacteria division CSSED10-310</taxon>
    </lineage>
</organism>